<dbReference type="Proteomes" id="UP001295469">
    <property type="component" value="Chromosome C01"/>
</dbReference>
<feature type="compositionally biased region" description="Polar residues" evidence="1">
    <location>
        <begin position="1"/>
        <end position="23"/>
    </location>
</feature>
<reference evidence="2" key="1">
    <citation type="submission" date="2021-01" db="EMBL/GenBank/DDBJ databases">
        <authorList>
            <consortium name="Genoscope - CEA"/>
            <person name="William W."/>
        </authorList>
    </citation>
    <scope>NUCLEOTIDE SEQUENCE</scope>
</reference>
<gene>
    <name evidence="2" type="ORF">DARMORV10_C01P09220.1</name>
</gene>
<name>A0A816R1L6_BRANA</name>
<dbReference type="InterPro" id="IPR006462">
    <property type="entry name" value="MS5"/>
</dbReference>
<feature type="region of interest" description="Disordered" evidence="1">
    <location>
        <begin position="1"/>
        <end position="24"/>
    </location>
</feature>
<accession>A0A816R1L6</accession>
<proteinExistence type="predicted"/>
<protein>
    <submittedName>
        <fullName evidence="2">(rape) hypothetical protein</fullName>
    </submittedName>
</protein>
<dbReference type="Pfam" id="PF04776">
    <property type="entry name" value="protein_MS5"/>
    <property type="match status" value="1"/>
</dbReference>
<dbReference type="AlphaFoldDB" id="A0A816R1L6"/>
<evidence type="ECO:0000313" key="2">
    <source>
        <dbReference type="EMBL" id="CAF2068972.1"/>
    </source>
</evidence>
<dbReference type="EMBL" id="HG994365">
    <property type="protein sequence ID" value="CAF2068972.1"/>
    <property type="molecule type" value="Genomic_DNA"/>
</dbReference>
<sequence length="100" mass="11317">MVLSTPIYTSGEANSNMKKPTQSELRDEKNGWLTLLTEFAFFTKWNGPLSPGEIEDCRPLITQHVVVETLDEEGEKEPSDKLNAANAVFYITLSAWRIQQ</sequence>
<evidence type="ECO:0000256" key="1">
    <source>
        <dbReference type="SAM" id="MobiDB-lite"/>
    </source>
</evidence>
<organism evidence="2">
    <name type="scientific">Brassica napus</name>
    <name type="common">Rape</name>
    <dbReference type="NCBI Taxonomy" id="3708"/>
    <lineage>
        <taxon>Eukaryota</taxon>
        <taxon>Viridiplantae</taxon>
        <taxon>Streptophyta</taxon>
        <taxon>Embryophyta</taxon>
        <taxon>Tracheophyta</taxon>
        <taxon>Spermatophyta</taxon>
        <taxon>Magnoliopsida</taxon>
        <taxon>eudicotyledons</taxon>
        <taxon>Gunneridae</taxon>
        <taxon>Pentapetalae</taxon>
        <taxon>rosids</taxon>
        <taxon>malvids</taxon>
        <taxon>Brassicales</taxon>
        <taxon>Brassicaceae</taxon>
        <taxon>Brassiceae</taxon>
        <taxon>Brassica</taxon>
    </lineage>
</organism>